<dbReference type="Proteomes" id="UP000229080">
    <property type="component" value="Unassembled WGS sequence"/>
</dbReference>
<accession>A0A2H0WX89</accession>
<name>A0A2H0WX89_9BACT</name>
<feature type="transmembrane region" description="Helical" evidence="1">
    <location>
        <begin position="44"/>
        <end position="62"/>
    </location>
</feature>
<gene>
    <name evidence="2" type="ORF">COT61_03345</name>
</gene>
<keyword evidence="1" id="KW-0812">Transmembrane</keyword>
<evidence type="ECO:0000313" key="2">
    <source>
        <dbReference type="EMBL" id="PIS16558.1"/>
    </source>
</evidence>
<dbReference type="AlphaFoldDB" id="A0A2H0WX89"/>
<comment type="caution">
    <text evidence="2">The sequence shown here is derived from an EMBL/GenBank/DDBJ whole genome shotgun (WGS) entry which is preliminary data.</text>
</comment>
<feature type="non-terminal residue" evidence="2">
    <location>
        <position position="1"/>
    </location>
</feature>
<dbReference type="EMBL" id="PEZF01000107">
    <property type="protein sequence ID" value="PIS16558.1"/>
    <property type="molecule type" value="Genomic_DNA"/>
</dbReference>
<keyword evidence="1" id="KW-0472">Membrane</keyword>
<evidence type="ECO:0000313" key="3">
    <source>
        <dbReference type="Proteomes" id="UP000229080"/>
    </source>
</evidence>
<protein>
    <submittedName>
        <fullName evidence="2">Uncharacterized protein</fullName>
    </submittedName>
</protein>
<reference evidence="3" key="1">
    <citation type="submission" date="2017-09" db="EMBL/GenBank/DDBJ databases">
        <title>Depth-based differentiation of microbial function through sediment-hosted aquifers and enrichment of novel symbionts in the deep terrestrial subsurface.</title>
        <authorList>
            <person name="Probst A.J."/>
            <person name="Ladd B."/>
            <person name="Jarett J.K."/>
            <person name="Geller-Mcgrath D.E."/>
            <person name="Sieber C.M.K."/>
            <person name="Emerson J.B."/>
            <person name="Anantharaman K."/>
            <person name="Thomas B.C."/>
            <person name="Malmstrom R."/>
            <person name="Stieglmeier M."/>
            <person name="Klingl A."/>
            <person name="Woyke T."/>
            <person name="Ryan C.M."/>
            <person name="Banfield J.F."/>
        </authorList>
    </citation>
    <scope>NUCLEOTIDE SEQUENCE [LARGE SCALE GENOMIC DNA]</scope>
</reference>
<keyword evidence="1" id="KW-1133">Transmembrane helix</keyword>
<sequence>YKNELTNIIGNHEAVVEQYAREIYNLAAFYYRPKRKLFKTTRSILLAGVIISALLFFITTLFF</sequence>
<evidence type="ECO:0000256" key="1">
    <source>
        <dbReference type="SAM" id="Phobius"/>
    </source>
</evidence>
<organism evidence="2 3">
    <name type="scientific">Candidatus Portnoybacteria bacterium CG09_land_8_20_14_0_10_44_13</name>
    <dbReference type="NCBI Taxonomy" id="1974811"/>
    <lineage>
        <taxon>Bacteria</taxon>
        <taxon>Candidatus Portnoyibacteriota</taxon>
    </lineage>
</organism>
<proteinExistence type="predicted"/>